<keyword evidence="19" id="KW-1185">Reference proteome</keyword>
<evidence type="ECO:0000256" key="14">
    <source>
        <dbReference type="ARBA" id="ARBA00034524"/>
    </source>
</evidence>
<keyword evidence="12 17" id="KW-1133">Transmembrane helix</keyword>
<evidence type="ECO:0000256" key="6">
    <source>
        <dbReference type="ARBA" id="ARBA00022428"/>
    </source>
</evidence>
<feature type="transmembrane region" description="Helical" evidence="17">
    <location>
        <begin position="168"/>
        <end position="188"/>
    </location>
</feature>
<organism evidence="18 19">
    <name type="scientific">Platysternon megacephalum</name>
    <name type="common">big-headed turtle</name>
    <dbReference type="NCBI Taxonomy" id="55544"/>
    <lineage>
        <taxon>Eukaryota</taxon>
        <taxon>Metazoa</taxon>
        <taxon>Chordata</taxon>
        <taxon>Craniata</taxon>
        <taxon>Vertebrata</taxon>
        <taxon>Euteleostomi</taxon>
        <taxon>Archelosauria</taxon>
        <taxon>Testudinata</taxon>
        <taxon>Testudines</taxon>
        <taxon>Cryptodira</taxon>
        <taxon>Durocryptodira</taxon>
        <taxon>Testudinoidea</taxon>
        <taxon>Platysternidae</taxon>
        <taxon>Platysternon</taxon>
    </lineage>
</organism>
<comment type="subcellular location">
    <subcellularLocation>
        <location evidence="1">Membrane</location>
        <topology evidence="1">Multi-pass membrane protein</topology>
    </subcellularLocation>
</comment>
<evidence type="ECO:0000256" key="13">
    <source>
        <dbReference type="ARBA" id="ARBA00023136"/>
    </source>
</evidence>
<evidence type="ECO:0000256" key="3">
    <source>
        <dbReference type="ARBA" id="ARBA00004863"/>
    </source>
</evidence>
<dbReference type="GO" id="GO:0046428">
    <property type="term" value="F:1,4-dihydroxy-2-naphthoate polyprenyltransferase activity"/>
    <property type="evidence" value="ECO:0007669"/>
    <property type="project" value="InterPro"/>
</dbReference>
<evidence type="ECO:0000256" key="16">
    <source>
        <dbReference type="ARBA" id="ARBA00049890"/>
    </source>
</evidence>
<evidence type="ECO:0000256" key="10">
    <source>
        <dbReference type="ARBA" id="ARBA00022688"/>
    </source>
</evidence>
<evidence type="ECO:0000313" key="18">
    <source>
        <dbReference type="EMBL" id="TFJ95253.1"/>
    </source>
</evidence>
<dbReference type="GO" id="GO:0009234">
    <property type="term" value="P:menaquinone biosynthetic process"/>
    <property type="evidence" value="ECO:0007669"/>
    <property type="project" value="UniProtKB-UniPathway"/>
</dbReference>
<keyword evidence="9" id="KW-0808">Transferase</keyword>
<keyword evidence="7" id="KW-1003">Cell membrane</keyword>
<dbReference type="PANTHER" id="PTHR13929">
    <property type="entry name" value="1,4-DIHYDROXY-2-NAPHTHOATE OCTAPRENYLTRANSFERASE"/>
    <property type="match status" value="1"/>
</dbReference>
<dbReference type="Gene3D" id="1.10.357.140">
    <property type="entry name" value="UbiA prenyltransferase"/>
    <property type="match status" value="1"/>
</dbReference>
<comment type="pathway">
    <text evidence="2">Cofactor biosynthesis; ubiquinone biosynthesis.</text>
</comment>
<proteinExistence type="inferred from homology"/>
<dbReference type="CDD" id="cd13962">
    <property type="entry name" value="PT_UbiA_UBIAD1"/>
    <property type="match status" value="1"/>
</dbReference>
<feature type="transmembrane region" description="Helical" evidence="17">
    <location>
        <begin position="138"/>
        <end position="162"/>
    </location>
</feature>
<name>A0A4D9DJY4_9SAUR</name>
<dbReference type="STRING" id="55544.A0A4D9DJY4"/>
<feature type="transmembrane region" description="Helical" evidence="17">
    <location>
        <begin position="115"/>
        <end position="131"/>
    </location>
</feature>
<feature type="transmembrane region" description="Helical" evidence="17">
    <location>
        <begin position="218"/>
        <end position="242"/>
    </location>
</feature>
<evidence type="ECO:0000256" key="12">
    <source>
        <dbReference type="ARBA" id="ARBA00022989"/>
    </source>
</evidence>
<comment type="similarity">
    <text evidence="4">Belongs to the UbiA prenyltransferase family.</text>
</comment>
<dbReference type="EC" id="2.5.1.39" evidence="14"/>
<dbReference type="GO" id="GO:0042371">
    <property type="term" value="P:vitamin K biosynthetic process"/>
    <property type="evidence" value="ECO:0007669"/>
    <property type="project" value="TreeGrafter"/>
</dbReference>
<evidence type="ECO:0000256" key="8">
    <source>
        <dbReference type="ARBA" id="ARBA00022602"/>
    </source>
</evidence>
<sequence>MASARLWWEGLRPKSLPAAVAPVLAGTAVAVSMGRLDWVLAVLCLLVALTLQIGVNFANDYSDGIRGADDESRVGPQRLVGSGVASPSSVKAVAFAFFGLACVFGLAVVVLTGHWWMVAVGALCVLAAWFYTGGSRPYGYFALGEVMVFVFFGLVAVCGTTFVQVGSVPLAALVAALGIGAQACAILVTDNLRDIHTDPLAGKTTLATVMGEPATRTFFVCLHAVGWVAVIVVATLTSWWLLLALAGVPFAVRACAAVRRGDVGMALLPVMKWTGLAELLTGAGLLFGALLR</sequence>
<gene>
    <name evidence="18" type="ORF">DR999_PMT23262</name>
</gene>
<dbReference type="PIRSF" id="PIRSF005355">
    <property type="entry name" value="UBIAD1"/>
    <property type="match status" value="1"/>
</dbReference>
<comment type="catalytic activity">
    <reaction evidence="15">
        <text>menadiol + (2E,6E,10E)-geranylgeranyl diphosphate = menaquinol-4 + diphosphate</text>
        <dbReference type="Rhea" id="RHEA:74083"/>
        <dbReference type="ChEBI" id="CHEBI:6746"/>
        <dbReference type="ChEBI" id="CHEBI:33019"/>
        <dbReference type="ChEBI" id="CHEBI:58756"/>
        <dbReference type="ChEBI" id="CHEBI:193091"/>
    </reaction>
    <physiologicalReaction direction="left-to-right" evidence="15">
        <dbReference type="Rhea" id="RHEA:74084"/>
    </physiologicalReaction>
</comment>
<evidence type="ECO:0000256" key="9">
    <source>
        <dbReference type="ARBA" id="ARBA00022679"/>
    </source>
</evidence>
<keyword evidence="11 17" id="KW-0812">Transmembrane</keyword>
<dbReference type="EMBL" id="QXTE01011036">
    <property type="protein sequence ID" value="TFJ95253.1"/>
    <property type="molecule type" value="Genomic_DNA"/>
</dbReference>
<dbReference type="NCBIfam" id="NF004751">
    <property type="entry name" value="PRK06080.1-3"/>
    <property type="match status" value="1"/>
</dbReference>
<dbReference type="GO" id="GO:0008412">
    <property type="term" value="F:4-hydroxybenzoate polyprenyltransferase activity"/>
    <property type="evidence" value="ECO:0007669"/>
    <property type="project" value="UniProtKB-EC"/>
</dbReference>
<comment type="catalytic activity">
    <reaction evidence="16">
        <text>all-trans-decaprenyl diphosphate + 4-hydroxybenzoate = 4-hydroxy-3-(all-trans-decaprenyl)benzoate + diphosphate</text>
        <dbReference type="Rhea" id="RHEA:44564"/>
        <dbReference type="ChEBI" id="CHEBI:17879"/>
        <dbReference type="ChEBI" id="CHEBI:33019"/>
        <dbReference type="ChEBI" id="CHEBI:60721"/>
        <dbReference type="ChEBI" id="CHEBI:84503"/>
        <dbReference type="EC" id="2.5.1.39"/>
    </reaction>
    <physiologicalReaction direction="left-to-right" evidence="16">
        <dbReference type="Rhea" id="RHEA:44565"/>
    </physiologicalReaction>
</comment>
<dbReference type="UniPathway" id="UPA00079"/>
<keyword evidence="13 17" id="KW-0472">Membrane</keyword>
<evidence type="ECO:0000256" key="7">
    <source>
        <dbReference type="ARBA" id="ARBA00022475"/>
    </source>
</evidence>
<accession>A0A4D9DJY4</accession>
<feature type="transmembrane region" description="Helical" evidence="17">
    <location>
        <begin position="92"/>
        <end position="109"/>
    </location>
</feature>
<feature type="transmembrane region" description="Helical" evidence="17">
    <location>
        <begin position="40"/>
        <end position="58"/>
    </location>
</feature>
<dbReference type="GO" id="GO:0006744">
    <property type="term" value="P:ubiquinone biosynthetic process"/>
    <property type="evidence" value="ECO:0007669"/>
    <property type="project" value="UniProtKB-UniPathway"/>
</dbReference>
<comment type="caution">
    <text evidence="18">The sequence shown here is derived from an EMBL/GenBank/DDBJ whole genome shotgun (WGS) entry which is preliminary data.</text>
</comment>
<dbReference type="Pfam" id="PF01040">
    <property type="entry name" value="UbiA"/>
    <property type="match status" value="1"/>
</dbReference>
<dbReference type="UniPathway" id="UPA00232"/>
<reference evidence="18 19" key="1">
    <citation type="submission" date="2019-04" db="EMBL/GenBank/DDBJ databases">
        <title>Draft genome of the big-headed turtle Platysternon megacephalum.</title>
        <authorList>
            <person name="Gong S."/>
        </authorList>
    </citation>
    <scope>NUCLEOTIDE SEQUENCE [LARGE SCALE GENOMIC DNA]</scope>
    <source>
        <strain evidence="18">DO16091913</strain>
        <tissue evidence="18">Muscle</tissue>
    </source>
</reference>
<dbReference type="InterPro" id="IPR000537">
    <property type="entry name" value="UbiA_prenyltransferase"/>
</dbReference>
<dbReference type="OrthoDB" id="203513at2759"/>
<evidence type="ECO:0000256" key="15">
    <source>
        <dbReference type="ARBA" id="ARBA00048185"/>
    </source>
</evidence>
<dbReference type="InterPro" id="IPR004657">
    <property type="entry name" value="MenA"/>
</dbReference>
<evidence type="ECO:0000313" key="19">
    <source>
        <dbReference type="Proteomes" id="UP000297703"/>
    </source>
</evidence>
<evidence type="ECO:0000256" key="4">
    <source>
        <dbReference type="ARBA" id="ARBA00005985"/>
    </source>
</evidence>
<evidence type="ECO:0000256" key="17">
    <source>
        <dbReference type="SAM" id="Phobius"/>
    </source>
</evidence>
<evidence type="ECO:0000256" key="5">
    <source>
        <dbReference type="ARBA" id="ARBA00021416"/>
    </source>
</evidence>
<dbReference type="GO" id="GO:0016020">
    <property type="term" value="C:membrane"/>
    <property type="evidence" value="ECO:0007669"/>
    <property type="project" value="UniProtKB-SubCell"/>
</dbReference>
<dbReference type="InterPro" id="IPR026046">
    <property type="entry name" value="UBIAD1"/>
</dbReference>
<dbReference type="NCBIfam" id="TIGR00751">
    <property type="entry name" value="menA"/>
    <property type="match status" value="1"/>
</dbReference>
<keyword evidence="6" id="KW-0474">Menaquinone biosynthesis</keyword>
<keyword evidence="8" id="KW-0637">Prenyltransferase</keyword>
<dbReference type="InterPro" id="IPR044878">
    <property type="entry name" value="UbiA_sf"/>
</dbReference>
<evidence type="ECO:0000256" key="2">
    <source>
        <dbReference type="ARBA" id="ARBA00004749"/>
    </source>
</evidence>
<keyword evidence="10" id="KW-0831">Ubiquinone biosynthesis</keyword>
<reference evidence="18 19" key="2">
    <citation type="submission" date="2019-04" db="EMBL/GenBank/DDBJ databases">
        <title>The genome sequence of big-headed turtle.</title>
        <authorList>
            <person name="Gong S."/>
        </authorList>
    </citation>
    <scope>NUCLEOTIDE SEQUENCE [LARGE SCALE GENOMIC DNA]</scope>
    <source>
        <strain evidence="18">DO16091913</strain>
        <tissue evidence="18">Muscle</tissue>
    </source>
</reference>
<comment type="pathway">
    <text evidence="3">Quinol/quinone metabolism; menaquinone biosynthesis.</text>
</comment>
<protein>
    <recommendedName>
        <fullName evidence="5">UbiA prenyltransferase domain-containing protein 1</fullName>
        <ecNumber evidence="14">2.5.1.39</ecNumber>
    </recommendedName>
</protein>
<dbReference type="HAMAP" id="MF_01937">
    <property type="entry name" value="MenA_1"/>
    <property type="match status" value="1"/>
</dbReference>
<evidence type="ECO:0000256" key="11">
    <source>
        <dbReference type="ARBA" id="ARBA00022692"/>
    </source>
</evidence>
<dbReference type="Proteomes" id="UP000297703">
    <property type="component" value="Unassembled WGS sequence"/>
</dbReference>
<dbReference type="AlphaFoldDB" id="A0A4D9DJY4"/>
<feature type="transmembrane region" description="Helical" evidence="17">
    <location>
        <begin position="273"/>
        <end position="291"/>
    </location>
</feature>
<evidence type="ECO:0000256" key="1">
    <source>
        <dbReference type="ARBA" id="ARBA00004141"/>
    </source>
</evidence>
<dbReference type="PANTHER" id="PTHR13929:SF0">
    <property type="entry name" value="UBIA PRENYLTRANSFERASE DOMAIN-CONTAINING PROTEIN 1"/>
    <property type="match status" value="1"/>
</dbReference>